<dbReference type="Gene3D" id="1.10.10.10">
    <property type="entry name" value="Winged helix-like DNA-binding domain superfamily/Winged helix DNA-binding domain"/>
    <property type="match status" value="1"/>
</dbReference>
<evidence type="ECO:0000256" key="3">
    <source>
        <dbReference type="ARBA" id="ARBA00023125"/>
    </source>
</evidence>
<dbReference type="GO" id="GO:0000976">
    <property type="term" value="F:transcription cis-regulatory region binding"/>
    <property type="evidence" value="ECO:0007669"/>
    <property type="project" value="TreeGrafter"/>
</dbReference>
<evidence type="ECO:0000259" key="5">
    <source>
        <dbReference type="PROSITE" id="PS50931"/>
    </source>
</evidence>
<dbReference type="PANTHER" id="PTHR30126">
    <property type="entry name" value="HTH-TYPE TRANSCRIPTIONAL REGULATOR"/>
    <property type="match status" value="1"/>
</dbReference>
<dbReference type="InterPro" id="IPR036388">
    <property type="entry name" value="WH-like_DNA-bd_sf"/>
</dbReference>
<name>A0A4U9QXI8_HATHI</name>
<keyword evidence="4" id="KW-0804">Transcription</keyword>
<organism evidence="6 7">
    <name type="scientific">Hathewaya histolytica</name>
    <name type="common">Clostridium histolyticum</name>
    <dbReference type="NCBI Taxonomy" id="1498"/>
    <lineage>
        <taxon>Bacteria</taxon>
        <taxon>Bacillati</taxon>
        <taxon>Bacillota</taxon>
        <taxon>Clostridia</taxon>
        <taxon>Eubacteriales</taxon>
        <taxon>Clostridiaceae</taxon>
        <taxon>Hathewaya</taxon>
    </lineage>
</organism>
<accession>A0A4U9QXI8</accession>
<dbReference type="OrthoDB" id="9785745at2"/>
<dbReference type="InterPro" id="IPR036390">
    <property type="entry name" value="WH_DNA-bd_sf"/>
</dbReference>
<evidence type="ECO:0000256" key="4">
    <source>
        <dbReference type="ARBA" id="ARBA00023163"/>
    </source>
</evidence>
<dbReference type="SUPFAM" id="SSF53850">
    <property type="entry name" value="Periplasmic binding protein-like II"/>
    <property type="match status" value="1"/>
</dbReference>
<dbReference type="GO" id="GO:0003700">
    <property type="term" value="F:DNA-binding transcription factor activity"/>
    <property type="evidence" value="ECO:0007669"/>
    <property type="project" value="InterPro"/>
</dbReference>
<dbReference type="PRINTS" id="PR00039">
    <property type="entry name" value="HTHLYSR"/>
</dbReference>
<keyword evidence="3" id="KW-0238">DNA-binding</keyword>
<dbReference type="EMBL" id="LR590481">
    <property type="protein sequence ID" value="VTQ83506.1"/>
    <property type="molecule type" value="Genomic_DNA"/>
</dbReference>
<protein>
    <submittedName>
        <fullName evidence="6">LysR family transcriptional regulator</fullName>
    </submittedName>
</protein>
<dbReference type="PROSITE" id="PS50931">
    <property type="entry name" value="HTH_LYSR"/>
    <property type="match status" value="1"/>
</dbReference>
<dbReference type="AlphaFoldDB" id="A0A4U9QXI8"/>
<dbReference type="SUPFAM" id="SSF46785">
    <property type="entry name" value="Winged helix' DNA-binding domain"/>
    <property type="match status" value="1"/>
</dbReference>
<feature type="domain" description="HTH lysR-type" evidence="5">
    <location>
        <begin position="1"/>
        <end position="58"/>
    </location>
</feature>
<evidence type="ECO:0000313" key="7">
    <source>
        <dbReference type="Proteomes" id="UP000308489"/>
    </source>
</evidence>
<evidence type="ECO:0000256" key="2">
    <source>
        <dbReference type="ARBA" id="ARBA00023015"/>
    </source>
</evidence>
<dbReference type="Proteomes" id="UP000308489">
    <property type="component" value="Chromosome 1"/>
</dbReference>
<dbReference type="Pfam" id="PF00126">
    <property type="entry name" value="HTH_1"/>
    <property type="match status" value="1"/>
</dbReference>
<evidence type="ECO:0000313" key="6">
    <source>
        <dbReference type="EMBL" id="VTQ83506.1"/>
    </source>
</evidence>
<evidence type="ECO:0000256" key="1">
    <source>
        <dbReference type="ARBA" id="ARBA00009437"/>
    </source>
</evidence>
<comment type="similarity">
    <text evidence="1">Belongs to the LysR transcriptional regulatory family.</text>
</comment>
<dbReference type="Gene3D" id="3.40.190.290">
    <property type="match status" value="1"/>
</dbReference>
<gene>
    <name evidence="6" type="primary">cmpR</name>
    <name evidence="6" type="ORF">NCTC503_00367</name>
</gene>
<dbReference type="RefSeq" id="WP_138209175.1">
    <property type="nucleotide sequence ID" value="NZ_CBCRUQ010000015.1"/>
</dbReference>
<dbReference type="CDD" id="cd08420">
    <property type="entry name" value="PBP2_CysL_like"/>
    <property type="match status" value="1"/>
</dbReference>
<dbReference type="InterPro" id="IPR000847">
    <property type="entry name" value="LysR_HTH_N"/>
</dbReference>
<keyword evidence="7" id="KW-1185">Reference proteome</keyword>
<keyword evidence="2" id="KW-0805">Transcription regulation</keyword>
<dbReference type="PANTHER" id="PTHR30126:SF39">
    <property type="entry name" value="HTH-TYPE TRANSCRIPTIONAL REGULATOR CYSL"/>
    <property type="match status" value="1"/>
</dbReference>
<dbReference type="FunFam" id="1.10.10.10:FF:000001">
    <property type="entry name" value="LysR family transcriptional regulator"/>
    <property type="match status" value="1"/>
</dbReference>
<dbReference type="Pfam" id="PF03466">
    <property type="entry name" value="LysR_substrate"/>
    <property type="match status" value="1"/>
</dbReference>
<dbReference type="InterPro" id="IPR005119">
    <property type="entry name" value="LysR_subst-bd"/>
</dbReference>
<dbReference type="KEGG" id="hhw:NCTC503_00367"/>
<reference evidence="6 7" key="1">
    <citation type="submission" date="2019-05" db="EMBL/GenBank/DDBJ databases">
        <authorList>
            <consortium name="Pathogen Informatics"/>
        </authorList>
    </citation>
    <scope>NUCLEOTIDE SEQUENCE [LARGE SCALE GENOMIC DNA]</scope>
    <source>
        <strain evidence="6 7">NCTC503</strain>
    </source>
</reference>
<sequence length="296" mass="34454">MKDRKLRIFHEVVKELNMTKVAEKLYISQPAVSQAIHELENELDVRFFDRIGKKLYITYEGELFHKYVRRILNIYDEVDRVIKESKNIEKGKLNIGASTTIGIYILPELIGDFKRKYKGIEVSLIIENTQNIINLLLENKIDFAFVEGPVYSDEIIVEDFCEDELVFIASKNHPWSKLQTIEPEDILKEKVIMRELGSGTREIVSKFLGDKNLEYNMVLELGNTEAIKKAVEADLGVSCISKRCIENEVKINKISSVKINNHKLKRSLTLVYHKDKYMTRVMNSFIKESKEYVKEK</sequence>
<proteinExistence type="inferred from homology"/>